<reference evidence="8" key="1">
    <citation type="submission" date="2019-10" db="EMBL/GenBank/DDBJ databases">
        <title>Description of Paenibacillus glebae sp. nov.</title>
        <authorList>
            <person name="Carlier A."/>
            <person name="Qi S."/>
        </authorList>
    </citation>
    <scope>NUCLEOTIDE SEQUENCE</scope>
    <source>
        <strain evidence="8">LMG 31456</strain>
    </source>
</reference>
<sequence>MSYGWMDRNLKWIFTLPAALFVLLVVAFPIAYTVRISFYEWSMSAVTAPKWVGLENYSVLLADPRFWGSILRTLYHSVPSIVIETVLGVAIAVLFSRSFIGSKWVKSFLMLPMVATPVAIGLVWLLIYEPSIGLANQMLRGLGLKTYSWLGSVDGVIPSLIIIDVWQWTPMIALLVMAGLTTLPSEPYESADVDGATSIQKFFHITLPLLKPTILIAVILRTVDLLKTFDTIYSTTQGGPNFASETLNIMVYTQAFQYLKLGSASALLMLFFMIIMVFVLILVMVKKRMEAAQ</sequence>
<dbReference type="SUPFAM" id="SSF161098">
    <property type="entry name" value="MetI-like"/>
    <property type="match status" value="1"/>
</dbReference>
<dbReference type="GO" id="GO:0005886">
    <property type="term" value="C:plasma membrane"/>
    <property type="evidence" value="ECO:0007669"/>
    <property type="project" value="UniProtKB-SubCell"/>
</dbReference>
<feature type="transmembrane region" description="Helical" evidence="6">
    <location>
        <begin position="12"/>
        <end position="34"/>
    </location>
</feature>
<accession>A0A972GVG0</accession>
<dbReference type="PANTHER" id="PTHR43759">
    <property type="entry name" value="TREHALOSE TRANSPORT SYSTEM PERMEASE PROTEIN SUGA"/>
    <property type="match status" value="1"/>
</dbReference>
<feature type="domain" description="ABC transmembrane type-1" evidence="7">
    <location>
        <begin position="70"/>
        <end position="282"/>
    </location>
</feature>
<dbReference type="InterPro" id="IPR035906">
    <property type="entry name" value="MetI-like_sf"/>
</dbReference>
<evidence type="ECO:0000313" key="8">
    <source>
        <dbReference type="EMBL" id="NOU94547.1"/>
    </source>
</evidence>
<dbReference type="CDD" id="cd06261">
    <property type="entry name" value="TM_PBP2"/>
    <property type="match status" value="1"/>
</dbReference>
<dbReference type="Pfam" id="PF00528">
    <property type="entry name" value="BPD_transp_1"/>
    <property type="match status" value="1"/>
</dbReference>
<feature type="transmembrane region" description="Helical" evidence="6">
    <location>
        <begin position="108"/>
        <end position="128"/>
    </location>
</feature>
<dbReference type="Proteomes" id="UP000641588">
    <property type="component" value="Unassembled WGS sequence"/>
</dbReference>
<evidence type="ECO:0000313" key="9">
    <source>
        <dbReference type="Proteomes" id="UP000641588"/>
    </source>
</evidence>
<evidence type="ECO:0000256" key="1">
    <source>
        <dbReference type="ARBA" id="ARBA00004141"/>
    </source>
</evidence>
<feature type="transmembrane region" description="Helical" evidence="6">
    <location>
        <begin position="74"/>
        <end position="96"/>
    </location>
</feature>
<dbReference type="SUPFAM" id="SSF160964">
    <property type="entry name" value="MalF N-terminal region-like"/>
    <property type="match status" value="1"/>
</dbReference>
<keyword evidence="4 6" id="KW-1133">Transmembrane helix</keyword>
<protein>
    <submittedName>
        <fullName evidence="8">ABC transporter permease subunit</fullName>
    </submittedName>
</protein>
<dbReference type="EMBL" id="WHOD01000056">
    <property type="protein sequence ID" value="NOU94547.1"/>
    <property type="molecule type" value="Genomic_DNA"/>
</dbReference>
<dbReference type="GO" id="GO:0055085">
    <property type="term" value="P:transmembrane transport"/>
    <property type="evidence" value="ECO:0007669"/>
    <property type="project" value="InterPro"/>
</dbReference>
<dbReference type="AlphaFoldDB" id="A0A972GVG0"/>
<keyword evidence="9" id="KW-1185">Reference proteome</keyword>
<proteinExistence type="inferred from homology"/>
<keyword evidence="2 6" id="KW-0813">Transport</keyword>
<feature type="transmembrane region" description="Helical" evidence="6">
    <location>
        <begin position="266"/>
        <end position="285"/>
    </location>
</feature>
<dbReference type="InterPro" id="IPR000515">
    <property type="entry name" value="MetI-like"/>
</dbReference>
<evidence type="ECO:0000259" key="7">
    <source>
        <dbReference type="PROSITE" id="PS50928"/>
    </source>
</evidence>
<organism evidence="8 9">
    <name type="scientific">Paenibacillus foliorum</name>
    <dbReference type="NCBI Taxonomy" id="2654974"/>
    <lineage>
        <taxon>Bacteria</taxon>
        <taxon>Bacillati</taxon>
        <taxon>Bacillota</taxon>
        <taxon>Bacilli</taxon>
        <taxon>Bacillales</taxon>
        <taxon>Paenibacillaceae</taxon>
        <taxon>Paenibacillus</taxon>
    </lineage>
</organism>
<comment type="subcellular location">
    <subcellularLocation>
        <location evidence="6">Cell membrane</location>
        <topology evidence="6">Multi-pass membrane protein</topology>
    </subcellularLocation>
    <subcellularLocation>
        <location evidence="1">Membrane</location>
        <topology evidence="1">Multi-pass membrane protein</topology>
    </subcellularLocation>
</comment>
<evidence type="ECO:0000256" key="5">
    <source>
        <dbReference type="ARBA" id="ARBA00023136"/>
    </source>
</evidence>
<keyword evidence="3 6" id="KW-0812">Transmembrane</keyword>
<dbReference type="InterPro" id="IPR052730">
    <property type="entry name" value="Sugar_ABC_transporter"/>
</dbReference>
<name>A0A972GVG0_9BACL</name>
<evidence type="ECO:0000256" key="6">
    <source>
        <dbReference type="RuleBase" id="RU363032"/>
    </source>
</evidence>
<comment type="caution">
    <text evidence="8">The sequence shown here is derived from an EMBL/GenBank/DDBJ whole genome shotgun (WGS) entry which is preliminary data.</text>
</comment>
<keyword evidence="5 6" id="KW-0472">Membrane</keyword>
<evidence type="ECO:0000256" key="3">
    <source>
        <dbReference type="ARBA" id="ARBA00022692"/>
    </source>
</evidence>
<evidence type="ECO:0000256" key="2">
    <source>
        <dbReference type="ARBA" id="ARBA00022448"/>
    </source>
</evidence>
<gene>
    <name evidence="8" type="ORF">GC093_15160</name>
</gene>
<comment type="similarity">
    <text evidence="6">Belongs to the binding-protein-dependent transport system permease family.</text>
</comment>
<evidence type="ECO:0000256" key="4">
    <source>
        <dbReference type="ARBA" id="ARBA00022989"/>
    </source>
</evidence>
<dbReference type="Gene3D" id="1.10.3720.10">
    <property type="entry name" value="MetI-like"/>
    <property type="match status" value="1"/>
</dbReference>
<dbReference type="PROSITE" id="PS50928">
    <property type="entry name" value="ABC_TM1"/>
    <property type="match status" value="1"/>
</dbReference>
<dbReference type="PANTHER" id="PTHR43759:SF1">
    <property type="entry name" value="GLUCOSE IMPORT SYSTEM PERMEASE PROTEIN GLCT"/>
    <property type="match status" value="1"/>
</dbReference>